<dbReference type="RefSeq" id="WP_011699709.1">
    <property type="nucleotide sequence ID" value="NC_008554.1"/>
</dbReference>
<dbReference type="eggNOG" id="COG1511">
    <property type="taxonomic scope" value="Bacteria"/>
</dbReference>
<dbReference type="OrthoDB" id="9255470at2"/>
<gene>
    <name evidence="3" type="ordered locus">Sfum_2867</name>
</gene>
<dbReference type="KEGG" id="sfu:Sfum_2867"/>
<feature type="coiled-coil region" evidence="1">
    <location>
        <begin position="210"/>
        <end position="237"/>
    </location>
</feature>
<dbReference type="Proteomes" id="UP000001784">
    <property type="component" value="Chromosome"/>
</dbReference>
<evidence type="ECO:0000256" key="2">
    <source>
        <dbReference type="SAM" id="MobiDB-lite"/>
    </source>
</evidence>
<accession>A0LM92</accession>
<proteinExistence type="predicted"/>
<sequence precursor="true">MKANGTGTVVLGLAVFMLLGFLSAGGARAQSPDVKAMLTQANKELRQAEKDMFAGKSDQSIAALESIGQLIARLKAADADNPGVKAAENGYSKLVKDLERRTGKDLGGGTLTAAGSSTPTVLPDKPTPKAMPAEGTAPPAAASSSEKPASVADSGKAVEPAAGEKSKDTAASSAKVPYEARKPLADATQRLASLEKNLGDLADPGYSGDKDQLVKRVEEKLAEIRGLLDEARKLAAQKGVASHPEFDRLEAELTSAGGKAAQARGGYEKQKAEASARAGEVDADVAALKSELDGVSPVFQAANGAAIYYNDLKPVEELITRIESFERNELPGIRQKLEAFARKYGSTAEAIDTKAQSGGYSGQQRASYPYTELAKGIENVGKTRTAMAESLVDKARAQLDGMAKAHDFSMAEQLAGVKAWIATAARYQSDNPAVVQARAVIDQQIAQAMQDFNARIDKRTWPGQAANAPADADGLRKAALEWFKNSADWGRREKDPRRPLAVVVTGPWSIQERNIVGEPTMYGLPVLLAVEVDSDKDLKVARVFALTMRTAERVGVKMEPPFDHVTVGDSYFIRSSAIK</sequence>
<dbReference type="HOGENOM" id="CLU_470840_0_0_7"/>
<dbReference type="InParanoid" id="A0LM92"/>
<protein>
    <submittedName>
        <fullName evidence="3">Uncharacterized protein</fullName>
    </submittedName>
</protein>
<dbReference type="STRING" id="335543.Sfum_2867"/>
<evidence type="ECO:0000313" key="4">
    <source>
        <dbReference type="Proteomes" id="UP000001784"/>
    </source>
</evidence>
<feature type="compositionally biased region" description="Low complexity" evidence="2">
    <location>
        <begin position="130"/>
        <end position="152"/>
    </location>
</feature>
<keyword evidence="4" id="KW-1185">Reference proteome</keyword>
<feature type="region of interest" description="Disordered" evidence="2">
    <location>
        <begin position="102"/>
        <end position="177"/>
    </location>
</feature>
<dbReference type="EMBL" id="CP000478">
    <property type="protein sequence ID" value="ABK18544.1"/>
    <property type="molecule type" value="Genomic_DNA"/>
</dbReference>
<evidence type="ECO:0000313" key="3">
    <source>
        <dbReference type="EMBL" id="ABK18544.1"/>
    </source>
</evidence>
<feature type="compositionally biased region" description="Low complexity" evidence="2">
    <location>
        <begin position="111"/>
        <end position="120"/>
    </location>
</feature>
<evidence type="ECO:0000256" key="1">
    <source>
        <dbReference type="SAM" id="Coils"/>
    </source>
</evidence>
<name>A0LM92_SYNFM</name>
<dbReference type="AlphaFoldDB" id="A0LM92"/>
<reference evidence="3 4" key="1">
    <citation type="submission" date="2006-10" db="EMBL/GenBank/DDBJ databases">
        <title>Complete sequence of Syntrophobacter fumaroxidans MPOB.</title>
        <authorList>
            <consortium name="US DOE Joint Genome Institute"/>
            <person name="Copeland A."/>
            <person name="Lucas S."/>
            <person name="Lapidus A."/>
            <person name="Barry K."/>
            <person name="Detter J.C."/>
            <person name="Glavina del Rio T."/>
            <person name="Hammon N."/>
            <person name="Israni S."/>
            <person name="Pitluck S."/>
            <person name="Goltsman E.G."/>
            <person name="Martinez M."/>
            <person name="Schmutz J."/>
            <person name="Larimer F."/>
            <person name="Land M."/>
            <person name="Hauser L."/>
            <person name="Kyrpides N."/>
            <person name="Kim E."/>
            <person name="Boone D.R."/>
            <person name="Brockman F."/>
            <person name="Culley D."/>
            <person name="Ferry J."/>
            <person name="Gunsalus R."/>
            <person name="McInerney M.J."/>
            <person name="Morrison M."/>
            <person name="Plugge C."/>
            <person name="Rohlin L."/>
            <person name="Scholten J."/>
            <person name="Sieber J."/>
            <person name="Stams A.J.M."/>
            <person name="Worm P."/>
            <person name="Henstra A.M."/>
            <person name="Richardson P."/>
        </authorList>
    </citation>
    <scope>NUCLEOTIDE SEQUENCE [LARGE SCALE GENOMIC DNA]</scope>
    <source>
        <strain evidence="4">DSM 10017 / MPOB</strain>
    </source>
</reference>
<organism evidence="3 4">
    <name type="scientific">Syntrophobacter fumaroxidans (strain DSM 10017 / MPOB)</name>
    <dbReference type="NCBI Taxonomy" id="335543"/>
    <lineage>
        <taxon>Bacteria</taxon>
        <taxon>Pseudomonadati</taxon>
        <taxon>Thermodesulfobacteriota</taxon>
        <taxon>Syntrophobacteria</taxon>
        <taxon>Syntrophobacterales</taxon>
        <taxon>Syntrophobacteraceae</taxon>
        <taxon>Syntrophobacter</taxon>
    </lineage>
</organism>
<keyword evidence="1" id="KW-0175">Coiled coil</keyword>